<dbReference type="RefSeq" id="WP_133292719.1">
    <property type="nucleotide sequence ID" value="NZ_SMSJ01000120.1"/>
</dbReference>
<dbReference type="EMBL" id="SMSJ01000120">
    <property type="protein sequence ID" value="TDH58449.1"/>
    <property type="molecule type" value="Genomic_DNA"/>
</dbReference>
<reference evidence="1 2" key="1">
    <citation type="journal article" date="2016" name="J. Microbiol.">
        <title>Dankookia rubra gen. nov., sp. nov., an alphaproteobacterium isolated from sediment of a shallow stream.</title>
        <authorList>
            <person name="Kim W.H."/>
            <person name="Kim D.H."/>
            <person name="Kang K."/>
            <person name="Ahn T.Y."/>
        </authorList>
    </citation>
    <scope>NUCLEOTIDE SEQUENCE [LARGE SCALE GENOMIC DNA]</scope>
    <source>
        <strain evidence="1 2">JCM30602</strain>
    </source>
</reference>
<accession>A0A4R5Q7I3</accession>
<keyword evidence="2" id="KW-1185">Reference proteome</keyword>
<evidence type="ECO:0000313" key="1">
    <source>
        <dbReference type="EMBL" id="TDH58449.1"/>
    </source>
</evidence>
<evidence type="ECO:0000313" key="2">
    <source>
        <dbReference type="Proteomes" id="UP000295096"/>
    </source>
</evidence>
<organism evidence="1 2">
    <name type="scientific">Dankookia rubra</name>
    <dbReference type="NCBI Taxonomy" id="1442381"/>
    <lineage>
        <taxon>Bacteria</taxon>
        <taxon>Pseudomonadati</taxon>
        <taxon>Pseudomonadota</taxon>
        <taxon>Alphaproteobacteria</taxon>
        <taxon>Acetobacterales</taxon>
        <taxon>Roseomonadaceae</taxon>
        <taxon>Dankookia</taxon>
    </lineage>
</organism>
<comment type="caution">
    <text evidence="1">The sequence shown here is derived from an EMBL/GenBank/DDBJ whole genome shotgun (WGS) entry which is preliminary data.</text>
</comment>
<gene>
    <name evidence="1" type="ORF">E2C06_32520</name>
</gene>
<name>A0A4R5Q7I3_9PROT</name>
<proteinExistence type="predicted"/>
<dbReference type="AlphaFoldDB" id="A0A4R5Q7I3"/>
<protein>
    <submittedName>
        <fullName evidence="1">Uncharacterized protein</fullName>
    </submittedName>
</protein>
<dbReference type="Proteomes" id="UP000295096">
    <property type="component" value="Unassembled WGS sequence"/>
</dbReference>
<sequence length="98" mass="10093">MPALVCPASGTRQCRSLPAARPPAGLLVADFRLAPPAAQGTGFPAFAWWLEAIATTADNAVADRSAACETSMGPYPPWATTCRATVFERGGLAACLGE</sequence>